<dbReference type="InterPro" id="IPR002921">
    <property type="entry name" value="Fungal_lipase-type"/>
</dbReference>
<dbReference type="PANTHER" id="PTHR46483:SF4">
    <property type="entry name" value="PHOSPHOLIPASE A1 PLIP2, CHLOROPLASTIC"/>
    <property type="match status" value="1"/>
</dbReference>
<dbReference type="InterPro" id="IPR043367">
    <property type="entry name" value="PLIP1/2/3"/>
</dbReference>
<evidence type="ECO:0000256" key="1">
    <source>
        <dbReference type="SAM" id="MobiDB-lite"/>
    </source>
</evidence>
<dbReference type="Proteomes" id="UP000236161">
    <property type="component" value="Unassembled WGS sequence"/>
</dbReference>
<evidence type="ECO:0000259" key="2">
    <source>
        <dbReference type="Pfam" id="PF01764"/>
    </source>
</evidence>
<dbReference type="PANTHER" id="PTHR46483">
    <property type="entry name" value="PHOSPHOLIPASE A1 PLIP2, CHLOROPLASTIC"/>
    <property type="match status" value="1"/>
</dbReference>
<dbReference type="InterPro" id="IPR029058">
    <property type="entry name" value="AB_hydrolase_fold"/>
</dbReference>
<dbReference type="Pfam" id="PF01764">
    <property type="entry name" value="Lipase_3"/>
    <property type="match status" value="1"/>
</dbReference>
<gene>
    <name evidence="3" type="ORF">AXF42_Ash012802</name>
</gene>
<organism evidence="3 4">
    <name type="scientific">Apostasia shenzhenica</name>
    <dbReference type="NCBI Taxonomy" id="1088818"/>
    <lineage>
        <taxon>Eukaryota</taxon>
        <taxon>Viridiplantae</taxon>
        <taxon>Streptophyta</taxon>
        <taxon>Embryophyta</taxon>
        <taxon>Tracheophyta</taxon>
        <taxon>Spermatophyta</taxon>
        <taxon>Magnoliopsida</taxon>
        <taxon>Liliopsida</taxon>
        <taxon>Asparagales</taxon>
        <taxon>Orchidaceae</taxon>
        <taxon>Apostasioideae</taxon>
        <taxon>Apostasia</taxon>
    </lineage>
</organism>
<accession>A0A2I0AM86</accession>
<feature type="region of interest" description="Disordered" evidence="1">
    <location>
        <begin position="177"/>
        <end position="199"/>
    </location>
</feature>
<dbReference type="OrthoDB" id="438440at2759"/>
<dbReference type="CDD" id="cd00519">
    <property type="entry name" value="Lipase_3"/>
    <property type="match status" value="1"/>
</dbReference>
<dbReference type="GO" id="GO:0008970">
    <property type="term" value="F:phospholipase A1 activity"/>
    <property type="evidence" value="ECO:0007669"/>
    <property type="project" value="InterPro"/>
</dbReference>
<keyword evidence="4" id="KW-1185">Reference proteome</keyword>
<evidence type="ECO:0000313" key="4">
    <source>
        <dbReference type="Proteomes" id="UP000236161"/>
    </source>
</evidence>
<dbReference type="STRING" id="1088818.A0A2I0AM86"/>
<evidence type="ECO:0000313" key="3">
    <source>
        <dbReference type="EMBL" id="PKA56672.1"/>
    </source>
</evidence>
<protein>
    <recommendedName>
        <fullName evidence="2">Fungal lipase-type domain-containing protein</fullName>
    </recommendedName>
</protein>
<dbReference type="SUPFAM" id="SSF53474">
    <property type="entry name" value="alpha/beta-Hydrolases"/>
    <property type="match status" value="1"/>
</dbReference>
<name>A0A2I0AM86_9ASPA</name>
<dbReference type="AlphaFoldDB" id="A0A2I0AM86"/>
<feature type="domain" description="Fungal lipase-type" evidence="2">
    <location>
        <begin position="305"/>
        <end position="441"/>
    </location>
</feature>
<proteinExistence type="predicted"/>
<reference evidence="3 4" key="1">
    <citation type="journal article" date="2017" name="Nature">
        <title>The Apostasia genome and the evolution of orchids.</title>
        <authorList>
            <person name="Zhang G.Q."/>
            <person name="Liu K.W."/>
            <person name="Li Z."/>
            <person name="Lohaus R."/>
            <person name="Hsiao Y.Y."/>
            <person name="Niu S.C."/>
            <person name="Wang J.Y."/>
            <person name="Lin Y.C."/>
            <person name="Xu Q."/>
            <person name="Chen L.J."/>
            <person name="Yoshida K."/>
            <person name="Fujiwara S."/>
            <person name="Wang Z.W."/>
            <person name="Zhang Y.Q."/>
            <person name="Mitsuda N."/>
            <person name="Wang M."/>
            <person name="Liu G.H."/>
            <person name="Pecoraro L."/>
            <person name="Huang H.X."/>
            <person name="Xiao X.J."/>
            <person name="Lin M."/>
            <person name="Wu X.Y."/>
            <person name="Wu W.L."/>
            <person name="Chen Y.Y."/>
            <person name="Chang S.B."/>
            <person name="Sakamoto S."/>
            <person name="Ohme-Takagi M."/>
            <person name="Yagi M."/>
            <person name="Zeng S.J."/>
            <person name="Shen C.Y."/>
            <person name="Yeh C.M."/>
            <person name="Luo Y.B."/>
            <person name="Tsai W.C."/>
            <person name="Van de Peer Y."/>
            <person name="Liu Z.J."/>
        </authorList>
    </citation>
    <scope>NUCLEOTIDE SEQUENCE [LARGE SCALE GENOMIC DNA]</scope>
    <source>
        <strain evidence="4">cv. Shenzhen</strain>
        <tissue evidence="3">Stem</tissue>
    </source>
</reference>
<dbReference type="GO" id="GO:0006629">
    <property type="term" value="P:lipid metabolic process"/>
    <property type="evidence" value="ECO:0007669"/>
    <property type="project" value="InterPro"/>
</dbReference>
<sequence length="659" mass="73569">MEALRFLRGMSTPPIALGIDHRRHHPTPPANLAAVASRAAPAFGVVEAEAPAAAGSGKGENWVMKILRVGSMWEEGRKENGGEDICVQCGGGDGDEGCLVEETGSREERAEFDRDSFSRLLRRVSLAEAELYAKMSYLGNLAYTIPKIKAASLLKYHGLRIVTSSLEKKVKFSNAEETTIDQDKNTVRTPVLEGDESQSETSSRVSSWVAYQIVASAASYLQSRTRSILPSRTQKAESGHEALYTICSIEDESVASFVATTSSVTAVVAGKEEMKNAVAEGLNSARSSPCEWFICDEESCGTRYFIVQGSETLASWQTNLLFEPIEFEGLDVLVHRGIYEAAKGIYQQMLPEVQDHLTNHGNTATFRFTGHSLGGSLALLVSLMLLIRRDAPLWSLLPVVTFGAPSVMCGGDYLLRKLGLPQSHVQSITMHRDIVPRAFSCHYPDYVANILKAVNRNFRNHPCLQNQSLLYAPMGKLLILQPEEKFSPHHHLLPPGCGFYVLGHSLVETENSMKLLHAAQFAFLDSPHPLEILSDRSAYGSKGTIFRDHDMNSYLRSLRAMIRLELKHIRKTRRKNRRLMWWPLVSTQGVKFGLTPRQNARLADFNRHQFSFAGFLHGSKQTLTRFARMVASQHVHVFFMFLYPTRFLMLRTLSLVEFC</sequence>
<dbReference type="EMBL" id="KZ451970">
    <property type="protein sequence ID" value="PKA56672.1"/>
    <property type="molecule type" value="Genomic_DNA"/>
</dbReference>
<dbReference type="Gene3D" id="3.40.50.1820">
    <property type="entry name" value="alpha/beta hydrolase"/>
    <property type="match status" value="1"/>
</dbReference>